<keyword evidence="9" id="KW-1185">Reference proteome</keyword>
<dbReference type="Proteomes" id="UP001497392">
    <property type="component" value="Unassembled WGS sequence"/>
</dbReference>
<accession>A0ABP1FPF6</accession>
<feature type="region of interest" description="Disordered" evidence="6">
    <location>
        <begin position="557"/>
        <end position="583"/>
    </location>
</feature>
<dbReference type="PROSITE" id="PS51257">
    <property type="entry name" value="PROKAR_LIPOPROTEIN"/>
    <property type="match status" value="1"/>
</dbReference>
<feature type="signal peptide" evidence="7">
    <location>
        <begin position="1"/>
        <end position="21"/>
    </location>
</feature>
<organism evidence="8 9">
    <name type="scientific">Coccomyxa viridis</name>
    <dbReference type="NCBI Taxonomy" id="1274662"/>
    <lineage>
        <taxon>Eukaryota</taxon>
        <taxon>Viridiplantae</taxon>
        <taxon>Chlorophyta</taxon>
        <taxon>core chlorophytes</taxon>
        <taxon>Trebouxiophyceae</taxon>
        <taxon>Trebouxiophyceae incertae sedis</taxon>
        <taxon>Coccomyxaceae</taxon>
        <taxon>Coccomyxa</taxon>
    </lineage>
</organism>
<keyword evidence="4" id="KW-0325">Glycoprotein</keyword>
<dbReference type="InterPro" id="IPR001382">
    <property type="entry name" value="Glyco_hydro_47"/>
</dbReference>
<dbReference type="Pfam" id="PF01532">
    <property type="entry name" value="Glyco_hydro_47"/>
    <property type="match status" value="1"/>
</dbReference>
<evidence type="ECO:0000256" key="2">
    <source>
        <dbReference type="ARBA" id="ARBA00007658"/>
    </source>
</evidence>
<comment type="subcellular location">
    <subcellularLocation>
        <location evidence="1">Endoplasmic reticulum</location>
    </subcellularLocation>
</comment>
<sequence length="706" mass="76750">MQWRGLLALLLGVACLSKCSGKGVCGGAGTPSADGQRAGIIGLGLPDLKAQATEMFYHAFNGYMTHAFPHDELKPLSSTYTDSLGELGNVQGLHSNIGYSGCALSLIDALSTLAVIGDRPNFEMGVNWLVQNLTFDLDVRANAFEMNIRLLGGLLSAHLLAENPTLGLMSGGYAGGLLDLALQLGERLLPAFTASPTGMPYPWVNLRHGVHANETVFETNTAAVGSFSIEMGILSRLTGRPEFEQAARSALRRLWAMRTPLGLFGTSLDMTYGVWLDNNGGIGASADSFYEYLLKAYILFGDEEYWIMFKEAYTAALRFYKLGPWYNNADIWGGLPTQRQFTSLQAFWPGMQVLAGDIDLAEETFGAFFSLWQRFGLLPERFTLDMGLGGAIHPTEQYYPLRPELIESAFYLHEATGKEMYREAVAVMVDSLNSHTRVPGGFASIRSVLSMEQEDHMPSYFLAETCKYAFLTADSTFWKANNYIFTTEGHPIRIGHPALQEPVQAPMSGPSGPNVILTQGSSSPGTPQNADDARLAGDVRKGTDCFGIVEAKQQQTLREESFVDGSSADVQKQRRADWNSDSRGPLLPSALDRRICPEPIQDVFQSCCHVPDLYADASCRQAAECGVDALLCRPRTCSQHGWCITPPQAMAPLPAPAVQKGAISVRTAAGQTIQVHMAGGRPAQSLSGVLQGVMPMILQMQQQLLG</sequence>
<evidence type="ECO:0000256" key="1">
    <source>
        <dbReference type="ARBA" id="ARBA00004240"/>
    </source>
</evidence>
<evidence type="ECO:0000256" key="4">
    <source>
        <dbReference type="ARBA" id="ARBA00023180"/>
    </source>
</evidence>
<name>A0ABP1FPF6_9CHLO</name>
<feature type="chain" id="PRO_5045236449" description="alpha-1,2-Mannosidase" evidence="7">
    <location>
        <begin position="22"/>
        <end position="706"/>
    </location>
</feature>
<keyword evidence="7" id="KW-0732">Signal</keyword>
<keyword evidence="5" id="KW-0326">Glycosidase</keyword>
<proteinExistence type="inferred from homology"/>
<protein>
    <recommendedName>
        <fullName evidence="5">alpha-1,2-Mannosidase</fullName>
        <ecNumber evidence="5">3.2.1.-</ecNumber>
    </recommendedName>
</protein>
<evidence type="ECO:0000313" key="8">
    <source>
        <dbReference type="EMBL" id="CAL5221845.1"/>
    </source>
</evidence>
<dbReference type="Gene3D" id="1.50.10.10">
    <property type="match status" value="1"/>
</dbReference>
<dbReference type="EMBL" id="CAXHTA020000005">
    <property type="protein sequence ID" value="CAL5221845.1"/>
    <property type="molecule type" value="Genomic_DNA"/>
</dbReference>
<dbReference type="InterPro" id="IPR012341">
    <property type="entry name" value="6hp_glycosidase-like_sf"/>
</dbReference>
<reference evidence="8 9" key="1">
    <citation type="submission" date="2024-06" db="EMBL/GenBank/DDBJ databases">
        <authorList>
            <person name="Kraege A."/>
            <person name="Thomma B."/>
        </authorList>
    </citation>
    <scope>NUCLEOTIDE SEQUENCE [LARGE SCALE GENOMIC DNA]</scope>
</reference>
<evidence type="ECO:0000256" key="3">
    <source>
        <dbReference type="ARBA" id="ARBA00022824"/>
    </source>
</evidence>
<comment type="similarity">
    <text evidence="2 5">Belongs to the glycosyl hydrolase 47 family.</text>
</comment>
<feature type="compositionally biased region" description="Basic and acidic residues" evidence="6">
    <location>
        <begin position="571"/>
        <end position="580"/>
    </location>
</feature>
<dbReference type="InterPro" id="IPR036026">
    <property type="entry name" value="Seven-hairpin_glycosidases"/>
</dbReference>
<dbReference type="SUPFAM" id="SSF48225">
    <property type="entry name" value="Seven-hairpin glycosidases"/>
    <property type="match status" value="1"/>
</dbReference>
<comment type="caution">
    <text evidence="8">The sequence shown here is derived from an EMBL/GenBank/DDBJ whole genome shotgun (WGS) entry which is preliminary data.</text>
</comment>
<dbReference type="InterPro" id="IPR044674">
    <property type="entry name" value="EDEM1/2/3"/>
</dbReference>
<keyword evidence="3" id="KW-0256">Endoplasmic reticulum</keyword>
<dbReference type="PANTHER" id="PTHR45679">
    <property type="entry name" value="ER DEGRADATION-ENHANCING ALPHA-MANNOSIDASE-LIKE PROTEIN 2"/>
    <property type="match status" value="1"/>
</dbReference>
<dbReference type="EC" id="3.2.1.-" evidence="5"/>
<evidence type="ECO:0000313" key="9">
    <source>
        <dbReference type="Proteomes" id="UP001497392"/>
    </source>
</evidence>
<dbReference type="PRINTS" id="PR00747">
    <property type="entry name" value="GLYHDRLASE47"/>
</dbReference>
<dbReference type="PANTHER" id="PTHR45679:SF5">
    <property type="entry name" value="ER DEGRADATION-ENHANCING ALPHA-MANNOSIDASE-LIKE PROTEIN 1"/>
    <property type="match status" value="1"/>
</dbReference>
<keyword evidence="5" id="KW-0378">Hydrolase</keyword>
<gene>
    <name evidence="8" type="primary">g4104</name>
    <name evidence="8" type="ORF">VP750_LOCUS3504</name>
</gene>
<evidence type="ECO:0000256" key="6">
    <source>
        <dbReference type="SAM" id="MobiDB-lite"/>
    </source>
</evidence>
<evidence type="ECO:0000256" key="5">
    <source>
        <dbReference type="RuleBase" id="RU361193"/>
    </source>
</evidence>
<evidence type="ECO:0000256" key="7">
    <source>
        <dbReference type="SAM" id="SignalP"/>
    </source>
</evidence>